<dbReference type="Gene3D" id="3.80.10.10">
    <property type="entry name" value="Ribonuclease Inhibitor"/>
    <property type="match status" value="1"/>
</dbReference>
<dbReference type="SUPFAM" id="SSF81383">
    <property type="entry name" value="F-box domain"/>
    <property type="match status" value="1"/>
</dbReference>
<feature type="domain" description="F-box" evidence="1">
    <location>
        <begin position="12"/>
        <end position="51"/>
    </location>
</feature>
<organism evidence="2 3">
    <name type="scientific">Mycena venus</name>
    <dbReference type="NCBI Taxonomy" id="2733690"/>
    <lineage>
        <taxon>Eukaryota</taxon>
        <taxon>Fungi</taxon>
        <taxon>Dikarya</taxon>
        <taxon>Basidiomycota</taxon>
        <taxon>Agaricomycotina</taxon>
        <taxon>Agaricomycetes</taxon>
        <taxon>Agaricomycetidae</taxon>
        <taxon>Agaricales</taxon>
        <taxon>Marasmiineae</taxon>
        <taxon>Mycenaceae</taxon>
        <taxon>Mycena</taxon>
    </lineage>
</organism>
<dbReference type="Pfam" id="PF00646">
    <property type="entry name" value="F-box"/>
    <property type="match status" value="1"/>
</dbReference>
<dbReference type="AlphaFoldDB" id="A0A8H7CZW5"/>
<evidence type="ECO:0000259" key="1">
    <source>
        <dbReference type="PROSITE" id="PS50181"/>
    </source>
</evidence>
<dbReference type="PROSITE" id="PS50181">
    <property type="entry name" value="FBOX"/>
    <property type="match status" value="1"/>
</dbReference>
<protein>
    <submittedName>
        <fullName evidence="2">F-box domain-containing protein</fullName>
    </submittedName>
</protein>
<sequence>MDSEFNPALAVGAGILRLPNEILLEVLQLLDPADPGIFALSTSCRRLHYLVLPIYLAGYGIPDAPTLASQDLTLLPGQLDVLGALQTALFLSNSSLKHIACSFSLNSARPAYHSRNLDGFFRHIRKLAGFLSILERVDEVTLDFKDLNFWVIGESIGVLESWNSAISALLDVILERHCQTLKVEGGMFMVHPSQFQRKPQALATVKRRSVIYDVGRRIGSAFVGKADAQPIFDSGKPQGGLRTFNIHSRVLLLHPCFSWTMAALSASPNLTSLSIIRVEIPERSWDDILTSIHVPTLEYLSIDLRSKIRPAALDQFLARHPLLTTLNLGRDLAPLAEGDVASKDCLRNLTNLSASPTYVRFLLADKRVAPAVRNVRLLVKVTSHATFDAASINETLAPCHVRLDSGHGVQLTLVIMVDYPSSHWAGFFAEEAHDNGSSSAPSPRRGANPDPLRCARALEMVSTRPSNAFEALALRWLPSFPALKALSFSGCLVNAHFDYNALSFVRCVRDACPNVRTVTLDGRVYDAVAVGMDGPLSWM</sequence>
<dbReference type="CDD" id="cd09917">
    <property type="entry name" value="F-box_SF"/>
    <property type="match status" value="1"/>
</dbReference>
<evidence type="ECO:0000313" key="2">
    <source>
        <dbReference type="EMBL" id="KAF7356395.1"/>
    </source>
</evidence>
<evidence type="ECO:0000313" key="3">
    <source>
        <dbReference type="Proteomes" id="UP000620124"/>
    </source>
</evidence>
<gene>
    <name evidence="2" type="ORF">MVEN_00972100</name>
</gene>
<dbReference type="InterPro" id="IPR032675">
    <property type="entry name" value="LRR_dom_sf"/>
</dbReference>
<dbReference type="Proteomes" id="UP000620124">
    <property type="component" value="Unassembled WGS sequence"/>
</dbReference>
<dbReference type="InterPro" id="IPR001810">
    <property type="entry name" value="F-box_dom"/>
</dbReference>
<dbReference type="SUPFAM" id="SSF52047">
    <property type="entry name" value="RNI-like"/>
    <property type="match status" value="1"/>
</dbReference>
<dbReference type="InterPro" id="IPR036047">
    <property type="entry name" value="F-box-like_dom_sf"/>
</dbReference>
<comment type="caution">
    <text evidence="2">The sequence shown here is derived from an EMBL/GenBank/DDBJ whole genome shotgun (WGS) entry which is preliminary data.</text>
</comment>
<reference evidence="2" key="1">
    <citation type="submission" date="2020-05" db="EMBL/GenBank/DDBJ databases">
        <title>Mycena genomes resolve the evolution of fungal bioluminescence.</title>
        <authorList>
            <person name="Tsai I.J."/>
        </authorList>
    </citation>
    <scope>NUCLEOTIDE SEQUENCE</scope>
    <source>
        <strain evidence="2">CCC161011</strain>
    </source>
</reference>
<accession>A0A8H7CZW5</accession>
<proteinExistence type="predicted"/>
<keyword evidence="3" id="KW-1185">Reference proteome</keyword>
<name>A0A8H7CZW5_9AGAR</name>
<dbReference type="OrthoDB" id="2635672at2759"/>
<dbReference type="EMBL" id="JACAZI010000007">
    <property type="protein sequence ID" value="KAF7356395.1"/>
    <property type="molecule type" value="Genomic_DNA"/>
</dbReference>